<dbReference type="InterPro" id="IPR016186">
    <property type="entry name" value="C-type_lectin-like/link_sf"/>
</dbReference>
<sequence>MSRFLFYIFVVYLKLVYAKSGFLDNAATANADFTPCSQNTSTATLRIVLVIDTSTNMGSTNLRQIGLSLSSELSEYTISNKTLDTVCADTYCWNASNSVSYNSNVAIVTYSDTYTLVGDFSDFASNADVNSALLSLKPSSSNSVNGLIGALKLAYNLSDVSDPVPFKKSLAVLWFPASVKNLTLFEVAIGGRTAMYREELVAVNYNPNDRNLTNMLNQLEIPYIFNKTQPNIYDNIHWALLQLNCHCGFNVEFQPKVYNKKINQWEKTADCFIFKVTKEDTKFCQNHPEIAIDSDVKFSAMQEAGHAYNITSVILGLHKNNKNQWMWYDYNGGEFQMNNFTKWAPNQPSSGDCVIAKTLDNQETTPYLWYTMPCNLTHSNTDTCQVLACDASRQWFCGLGRYY</sequence>
<accession>A0A914CWR1</accession>
<dbReference type="CDD" id="cd00037">
    <property type="entry name" value="CLECT"/>
    <property type="match status" value="1"/>
</dbReference>
<reference evidence="5" key="1">
    <citation type="submission" date="2022-11" db="UniProtKB">
        <authorList>
            <consortium name="WormBaseParasite"/>
        </authorList>
    </citation>
    <scope>IDENTIFICATION</scope>
</reference>
<dbReference type="InterPro" id="IPR002035">
    <property type="entry name" value="VWF_A"/>
</dbReference>
<feature type="domain" description="VWFA" evidence="3">
    <location>
        <begin position="46"/>
        <end position="156"/>
    </location>
</feature>
<keyword evidence="1" id="KW-0732">Signal</keyword>
<keyword evidence="4" id="KW-1185">Reference proteome</keyword>
<dbReference type="SUPFAM" id="SSF53300">
    <property type="entry name" value="vWA-like"/>
    <property type="match status" value="1"/>
</dbReference>
<evidence type="ECO:0000256" key="1">
    <source>
        <dbReference type="SAM" id="SignalP"/>
    </source>
</evidence>
<dbReference type="AlphaFoldDB" id="A0A914CWR1"/>
<dbReference type="Proteomes" id="UP000887540">
    <property type="component" value="Unplaced"/>
</dbReference>
<dbReference type="WBParaSite" id="ACRNAN_scaffold15037.g25727.t2">
    <property type="protein sequence ID" value="ACRNAN_scaffold15037.g25727.t2"/>
    <property type="gene ID" value="ACRNAN_scaffold15037.g25727"/>
</dbReference>
<dbReference type="InterPro" id="IPR016187">
    <property type="entry name" value="CTDL_fold"/>
</dbReference>
<dbReference type="PROSITE" id="PS50234">
    <property type="entry name" value="VWFA"/>
    <property type="match status" value="1"/>
</dbReference>
<protein>
    <submittedName>
        <fullName evidence="5">C-type lectin domain-containing protein</fullName>
    </submittedName>
</protein>
<proteinExistence type="predicted"/>
<evidence type="ECO:0000259" key="2">
    <source>
        <dbReference type="PROSITE" id="PS50041"/>
    </source>
</evidence>
<evidence type="ECO:0000313" key="4">
    <source>
        <dbReference type="Proteomes" id="UP000887540"/>
    </source>
</evidence>
<evidence type="ECO:0000313" key="5">
    <source>
        <dbReference type="WBParaSite" id="ACRNAN_scaffold15037.g25727.t2"/>
    </source>
</evidence>
<dbReference type="InterPro" id="IPR036465">
    <property type="entry name" value="vWFA_dom_sf"/>
</dbReference>
<dbReference type="Pfam" id="PF00092">
    <property type="entry name" value="VWA"/>
    <property type="match status" value="1"/>
</dbReference>
<feature type="chain" id="PRO_5037341944" evidence="1">
    <location>
        <begin position="19"/>
        <end position="403"/>
    </location>
</feature>
<dbReference type="Gene3D" id="3.10.100.10">
    <property type="entry name" value="Mannose-Binding Protein A, subunit A"/>
    <property type="match status" value="1"/>
</dbReference>
<organism evidence="4 5">
    <name type="scientific">Acrobeloides nanus</name>
    <dbReference type="NCBI Taxonomy" id="290746"/>
    <lineage>
        <taxon>Eukaryota</taxon>
        <taxon>Metazoa</taxon>
        <taxon>Ecdysozoa</taxon>
        <taxon>Nematoda</taxon>
        <taxon>Chromadorea</taxon>
        <taxon>Rhabditida</taxon>
        <taxon>Tylenchina</taxon>
        <taxon>Cephalobomorpha</taxon>
        <taxon>Cephaloboidea</taxon>
        <taxon>Cephalobidae</taxon>
        <taxon>Acrobeloides</taxon>
    </lineage>
</organism>
<dbReference type="Gene3D" id="3.40.50.410">
    <property type="entry name" value="von Willebrand factor, type A domain"/>
    <property type="match status" value="1"/>
</dbReference>
<feature type="signal peptide" evidence="1">
    <location>
        <begin position="1"/>
        <end position="18"/>
    </location>
</feature>
<dbReference type="SUPFAM" id="SSF56436">
    <property type="entry name" value="C-type lectin-like"/>
    <property type="match status" value="1"/>
</dbReference>
<feature type="domain" description="C-type lectin" evidence="2">
    <location>
        <begin position="267"/>
        <end position="375"/>
    </location>
</feature>
<dbReference type="PROSITE" id="PS50041">
    <property type="entry name" value="C_TYPE_LECTIN_2"/>
    <property type="match status" value="1"/>
</dbReference>
<name>A0A914CWR1_9BILA</name>
<dbReference type="InterPro" id="IPR001304">
    <property type="entry name" value="C-type_lectin-like"/>
</dbReference>
<evidence type="ECO:0000259" key="3">
    <source>
        <dbReference type="PROSITE" id="PS50234"/>
    </source>
</evidence>